<name>A0A0P0Z0Y3_9HYPH</name>
<accession>A0A0P0Z0Y3</accession>
<evidence type="ECO:0000313" key="2">
    <source>
        <dbReference type="EMBL" id="BAT27638.1"/>
    </source>
</evidence>
<reference evidence="2" key="1">
    <citation type="journal article" date="2015" name="Proc. Natl. Acad. Sci. U.S.A.">
        <title>Bacterial clade with the ribosomal RNA operon on a small plasmid rather than the chromosome.</title>
        <authorList>
            <person name="Anda M."/>
            <person name="Ohtsubo Y."/>
            <person name="Okubo T."/>
            <person name="Sugawara M."/>
            <person name="Nagata Y."/>
            <person name="Tsuda M."/>
            <person name="Minamisawa K."/>
            <person name="Mitsui H."/>
        </authorList>
    </citation>
    <scope>NUCLEOTIDE SEQUENCE</scope>
    <source>
        <strain evidence="2">JCM 14755</strain>
    </source>
</reference>
<proteinExistence type="predicted"/>
<evidence type="ECO:0000256" key="1">
    <source>
        <dbReference type="SAM" id="MobiDB-lite"/>
    </source>
</evidence>
<dbReference type="EMBL" id="LC066375">
    <property type="protein sequence ID" value="BAT27638.1"/>
    <property type="molecule type" value="Genomic_DNA"/>
</dbReference>
<sequence>MDEMTREEPNLEASDKAGKLRRDRSAIDSRDLFAHTREVTILHEDAQYRLRLTSNNKLILTK</sequence>
<dbReference type="InterPro" id="IPR019600">
    <property type="entry name" value="Hemin_uptake_protein_HemP"/>
</dbReference>
<protein>
    <submittedName>
        <fullName evidence="2">Hemin uptake protein hemP</fullName>
    </submittedName>
</protein>
<dbReference type="AlphaFoldDB" id="A0A0P0Z0Y3"/>
<dbReference type="Gene3D" id="2.10.70.10">
    <property type="entry name" value="Complement Module, domain 1"/>
    <property type="match status" value="1"/>
</dbReference>
<dbReference type="OrthoDB" id="7870498at2"/>
<organism evidence="2">
    <name type="scientific">Aureimonas frigidaquae</name>
    <dbReference type="NCBI Taxonomy" id="424757"/>
    <lineage>
        <taxon>Bacteria</taxon>
        <taxon>Pseudomonadati</taxon>
        <taxon>Pseudomonadota</taxon>
        <taxon>Alphaproteobacteria</taxon>
        <taxon>Hyphomicrobiales</taxon>
        <taxon>Aurantimonadaceae</taxon>
        <taxon>Aureimonas</taxon>
    </lineage>
</organism>
<feature type="region of interest" description="Disordered" evidence="1">
    <location>
        <begin position="1"/>
        <end position="23"/>
    </location>
</feature>
<dbReference type="Pfam" id="PF10636">
    <property type="entry name" value="hemP"/>
    <property type="match status" value="1"/>
</dbReference>